<evidence type="ECO:0000313" key="1">
    <source>
        <dbReference type="EMBL" id="SFF78581.1"/>
    </source>
</evidence>
<dbReference type="STRING" id="655355.SAMN05216283_11615"/>
<sequence length="284" mass="31498">MMKRHLLLLGFLVLCFVGKAQTAYKYVIVPTRFAEFTDDLNPYGLSAALQKEFTDKGIRSEFQSDQVADDYCDALTVNLVKVQHLFRNKLKVELLDCRNRVVWSEEGTGHSKEFREGYAEAVADAMKDLEKLPLNPLAGQVAGRTTPVAVPVAQAETAPSQAVVSTPVQAPKVVSQQAPRAEAKRTVSLYRPANLYYNYTYFVDLVEKDNGQKALLVVNGKLLGYDELQVIAELEPTGLEQVFTVEWTKPNGSAVRGVANLTEGELTLSLPGDDGQEVIRLQRY</sequence>
<protein>
    <submittedName>
        <fullName evidence="1">Uncharacterized protein</fullName>
    </submittedName>
</protein>
<organism evidence="1 2">
    <name type="scientific">Sunxiuqinia elliptica</name>
    <dbReference type="NCBI Taxonomy" id="655355"/>
    <lineage>
        <taxon>Bacteria</taxon>
        <taxon>Pseudomonadati</taxon>
        <taxon>Bacteroidota</taxon>
        <taxon>Bacteroidia</taxon>
        <taxon>Marinilabiliales</taxon>
        <taxon>Prolixibacteraceae</taxon>
        <taxon>Sunxiuqinia</taxon>
    </lineage>
</organism>
<dbReference type="Proteomes" id="UP000198964">
    <property type="component" value="Unassembled WGS sequence"/>
</dbReference>
<gene>
    <name evidence="1" type="ORF">SAMN05216283_11615</name>
</gene>
<accession>A0A1I2LNF7</accession>
<keyword evidence="2" id="KW-1185">Reference proteome</keyword>
<dbReference type="RefSeq" id="WP_139218338.1">
    <property type="nucleotide sequence ID" value="NZ_FONW01000016.1"/>
</dbReference>
<evidence type="ECO:0000313" key="2">
    <source>
        <dbReference type="Proteomes" id="UP000198964"/>
    </source>
</evidence>
<dbReference type="EMBL" id="FONW01000016">
    <property type="protein sequence ID" value="SFF78581.1"/>
    <property type="molecule type" value="Genomic_DNA"/>
</dbReference>
<proteinExistence type="predicted"/>
<dbReference type="AlphaFoldDB" id="A0A1I2LNF7"/>
<name>A0A1I2LNF7_9BACT</name>
<reference evidence="1 2" key="1">
    <citation type="submission" date="2016-10" db="EMBL/GenBank/DDBJ databases">
        <authorList>
            <person name="de Groot N.N."/>
        </authorList>
    </citation>
    <scope>NUCLEOTIDE SEQUENCE [LARGE SCALE GENOMIC DNA]</scope>
    <source>
        <strain evidence="1 2">CGMCC 1.9156</strain>
    </source>
</reference>